<organism evidence="1 2">
    <name type="scientific">Paramuricea clavata</name>
    <name type="common">Red gorgonian</name>
    <name type="synonym">Violescent sea-whip</name>
    <dbReference type="NCBI Taxonomy" id="317549"/>
    <lineage>
        <taxon>Eukaryota</taxon>
        <taxon>Metazoa</taxon>
        <taxon>Cnidaria</taxon>
        <taxon>Anthozoa</taxon>
        <taxon>Octocorallia</taxon>
        <taxon>Malacalcyonacea</taxon>
        <taxon>Plexauridae</taxon>
        <taxon>Paramuricea</taxon>
    </lineage>
</organism>
<dbReference type="Proteomes" id="UP001152795">
    <property type="component" value="Unassembled WGS sequence"/>
</dbReference>
<dbReference type="EMBL" id="CACRXK020003729">
    <property type="protein sequence ID" value="CAB4000007.1"/>
    <property type="molecule type" value="Genomic_DNA"/>
</dbReference>
<protein>
    <submittedName>
        <fullName evidence="1">Uncharacterized protein</fullName>
    </submittedName>
</protein>
<comment type="caution">
    <text evidence="1">The sequence shown here is derived from an EMBL/GenBank/DDBJ whole genome shotgun (WGS) entry which is preliminary data.</text>
</comment>
<feature type="non-terminal residue" evidence="1">
    <location>
        <position position="58"/>
    </location>
</feature>
<evidence type="ECO:0000313" key="1">
    <source>
        <dbReference type="EMBL" id="CAB4000007.1"/>
    </source>
</evidence>
<keyword evidence="2" id="KW-1185">Reference proteome</keyword>
<accession>A0A7D9E6Q9</accession>
<dbReference type="AlphaFoldDB" id="A0A7D9E6Q9"/>
<gene>
    <name evidence="1" type="ORF">PACLA_8A053860</name>
</gene>
<sequence>MLESVSSTSLVVLVDDPKINNQLAEFMLQVQEGLTQGSSQREVNTPKGTLVLISNEKE</sequence>
<name>A0A7D9E6Q9_PARCT</name>
<evidence type="ECO:0000313" key="2">
    <source>
        <dbReference type="Proteomes" id="UP001152795"/>
    </source>
</evidence>
<proteinExistence type="predicted"/>
<reference evidence="1" key="1">
    <citation type="submission" date="2020-04" db="EMBL/GenBank/DDBJ databases">
        <authorList>
            <person name="Alioto T."/>
            <person name="Alioto T."/>
            <person name="Gomez Garrido J."/>
        </authorList>
    </citation>
    <scope>NUCLEOTIDE SEQUENCE</scope>
    <source>
        <strain evidence="1">A484AB</strain>
    </source>
</reference>